<protein>
    <submittedName>
        <fullName evidence="2">Uncharacterized protein</fullName>
    </submittedName>
</protein>
<reference evidence="2 3" key="1">
    <citation type="submission" date="2019-07" db="EMBL/GenBank/DDBJ databases">
        <title>Venturia inaequalis Genome Resource.</title>
        <authorList>
            <person name="Lichtner F.J."/>
        </authorList>
    </citation>
    <scope>NUCLEOTIDE SEQUENCE [LARGE SCALE GENOMIC DNA]</scope>
    <source>
        <strain evidence="2 3">DMI_063113</strain>
    </source>
</reference>
<evidence type="ECO:0000313" key="2">
    <source>
        <dbReference type="EMBL" id="KAE9975531.1"/>
    </source>
</evidence>
<keyword evidence="1" id="KW-0732">Signal</keyword>
<keyword evidence="3" id="KW-1185">Reference proteome</keyword>
<proteinExistence type="predicted"/>
<dbReference type="Proteomes" id="UP000490939">
    <property type="component" value="Unassembled WGS sequence"/>
</dbReference>
<feature type="chain" id="PRO_5034193982" evidence="1">
    <location>
        <begin position="23"/>
        <end position="236"/>
    </location>
</feature>
<dbReference type="OrthoDB" id="5326346at2759"/>
<feature type="signal peptide" evidence="1">
    <location>
        <begin position="1"/>
        <end position="22"/>
    </location>
</feature>
<comment type="caution">
    <text evidence="2">The sequence shown here is derived from an EMBL/GenBank/DDBJ whole genome shotgun (WGS) entry which is preliminary data.</text>
</comment>
<gene>
    <name evidence="2" type="ORF">EG327_008431</name>
</gene>
<organism evidence="2 3">
    <name type="scientific">Venturia inaequalis</name>
    <name type="common">Apple scab fungus</name>
    <dbReference type="NCBI Taxonomy" id="5025"/>
    <lineage>
        <taxon>Eukaryota</taxon>
        <taxon>Fungi</taxon>
        <taxon>Dikarya</taxon>
        <taxon>Ascomycota</taxon>
        <taxon>Pezizomycotina</taxon>
        <taxon>Dothideomycetes</taxon>
        <taxon>Pleosporomycetidae</taxon>
        <taxon>Venturiales</taxon>
        <taxon>Venturiaceae</taxon>
        <taxon>Venturia</taxon>
    </lineage>
</organism>
<sequence>MKISFLNLFIVTMIVVFRAGNATPIEVATCNVGCQIGSEDAYGSVWKPQLYNYTVDIITVIIDAATGSQVTSHDARLINPRSMFEAASASLQSLQEFHQGVFVVDGTTTEMFGTTLTWPSSDLRLAKYTATATIKGEDSCKTTTSVYTRPTNNYWEPMGTADGSWLSETWGVCNPCPTGAVSETGTRLGDIPKRLYTTNSELAKCTKATMDDEPMAKVALVPVTSTKTIYIGESNS</sequence>
<evidence type="ECO:0000256" key="1">
    <source>
        <dbReference type="SAM" id="SignalP"/>
    </source>
</evidence>
<evidence type="ECO:0000313" key="3">
    <source>
        <dbReference type="Proteomes" id="UP000490939"/>
    </source>
</evidence>
<dbReference type="AlphaFoldDB" id="A0A8H3UUF1"/>
<name>A0A8H3UUF1_VENIN</name>
<dbReference type="EMBL" id="WNWR01000526">
    <property type="protein sequence ID" value="KAE9975531.1"/>
    <property type="molecule type" value="Genomic_DNA"/>
</dbReference>
<accession>A0A8H3UUF1</accession>